<keyword evidence="1 5" id="KW-0378">Hydrolase</keyword>
<keyword evidence="3" id="KW-0732">Signal</keyword>
<evidence type="ECO:0000256" key="3">
    <source>
        <dbReference type="SAM" id="SignalP"/>
    </source>
</evidence>
<dbReference type="InterPro" id="IPR014756">
    <property type="entry name" value="Ig_E-set"/>
</dbReference>
<reference evidence="5 6" key="1">
    <citation type="submission" date="2019-10" db="EMBL/GenBank/DDBJ databases">
        <title>Prolixibacter strains distinguished by the presence of nitrate reductase genes were adept at nitrate-dependent anaerobic corrosion of metallic iron and carbon steel.</title>
        <authorList>
            <person name="Iino T."/>
            <person name="Shono N."/>
            <person name="Ito K."/>
            <person name="Nakamura R."/>
            <person name="Sueoka K."/>
            <person name="Harayama S."/>
            <person name="Ohkuma M."/>
        </authorList>
    </citation>
    <scope>NUCLEOTIDE SEQUENCE [LARGE SCALE GENOMIC DNA]</scope>
    <source>
        <strain evidence="5 6">MIC1-1</strain>
    </source>
</reference>
<evidence type="ECO:0000259" key="4">
    <source>
        <dbReference type="SMART" id="SM00642"/>
    </source>
</evidence>
<dbReference type="SUPFAM" id="SSF51011">
    <property type="entry name" value="Glycosyl hydrolase domain"/>
    <property type="match status" value="1"/>
</dbReference>
<proteinExistence type="predicted"/>
<evidence type="ECO:0000313" key="5">
    <source>
        <dbReference type="EMBL" id="GET20604.1"/>
    </source>
</evidence>
<dbReference type="SUPFAM" id="SSF51445">
    <property type="entry name" value="(Trans)glycosidases"/>
    <property type="match status" value="1"/>
</dbReference>
<dbReference type="InterPro" id="IPR017853">
    <property type="entry name" value="GH"/>
</dbReference>
<gene>
    <name evidence="5" type="ORF">JCM18694_08500</name>
</gene>
<dbReference type="SMART" id="SM00642">
    <property type="entry name" value="Aamy"/>
    <property type="match status" value="1"/>
</dbReference>
<name>A0ABQ0ZGU7_9BACT</name>
<dbReference type="InterPro" id="IPR019492">
    <property type="entry name" value="Cyclo-malto-dextrinase_C"/>
</dbReference>
<dbReference type="Pfam" id="PF10438">
    <property type="entry name" value="Cyc-maltodext_C"/>
    <property type="match status" value="1"/>
</dbReference>
<dbReference type="InterPro" id="IPR013783">
    <property type="entry name" value="Ig-like_fold"/>
</dbReference>
<dbReference type="InterPro" id="IPR013780">
    <property type="entry name" value="Glyco_hydro_b"/>
</dbReference>
<dbReference type="Gene3D" id="3.20.20.80">
    <property type="entry name" value="Glycosidases"/>
    <property type="match status" value="1"/>
</dbReference>
<dbReference type="PANTHER" id="PTHR10357">
    <property type="entry name" value="ALPHA-AMYLASE FAMILY MEMBER"/>
    <property type="match status" value="1"/>
</dbReference>
<feature type="domain" description="Glycosyl hydrolase family 13 catalytic" evidence="4">
    <location>
        <begin position="138"/>
        <end position="531"/>
    </location>
</feature>
<dbReference type="Pfam" id="PF00128">
    <property type="entry name" value="Alpha-amylase"/>
    <property type="match status" value="1"/>
</dbReference>
<dbReference type="Gene3D" id="2.60.40.1180">
    <property type="entry name" value="Golgi alpha-mannosidase II"/>
    <property type="match status" value="1"/>
</dbReference>
<sequence length="620" mass="70486">MKTMPRYKNLLAIITLMLLTSLATQAAVKPKLDRVEPPNWWVGMKDPHLQLMVHGQNISDTKVKIDYPGVRVEGVTSVENPNYLFIDLMLADTVKAGSFDILFTQKGKTIQKYTYQLETRKKGSAQRKGFSDSDVIYLIMPDRFANGNPSNDSMDGMLEKADRSDPNGRHGGDIQGVIDHLGYIANQGYTQIWLNPVLENNQPKYSYHGYSTTDFYKVDPRMGTNKEYSELSAKAKAKGIGLIMDMVFNHIGSSHWWMKDMPMKDWLNGYPNFELCNFQKTVAQDPHVSKEDYNQMYDGWFVPSMPDLNQKNPYVANYLIENSIWWIEYAGLSGIRMDTYSFPDMHMMARWTCRIMKEYPNFNIVGEEWDTSPAIVSYWQRGKKNPNGYKSCLPSLMDFPIQDALTKSLTGNSWMPLYGTLAMDFLYPDPDNLVVFADNHDTERFFSSIGKDLGKFKLGMAYILTTRGIPQIYYGTEILSTGGANGEGDGFKRKDFPGGWAGDKVNAFTGQGLTAQQKTAQEFIKKLLNWRKSNDIVEHGKLMHFIPHDNIYVYFRYNDKGTIMVILNKNTEGKLLSTARFAEIMKGFTSGHDVVSGENITDLSTITVPAMSPMIIELKK</sequence>
<feature type="chain" id="PRO_5046454595" evidence="3">
    <location>
        <begin position="27"/>
        <end position="620"/>
    </location>
</feature>
<protein>
    <submittedName>
        <fullName evidence="5">Glycosyl hydrolase</fullName>
    </submittedName>
</protein>
<keyword evidence="2" id="KW-0326">Glycosidase</keyword>
<evidence type="ECO:0000256" key="2">
    <source>
        <dbReference type="ARBA" id="ARBA00023295"/>
    </source>
</evidence>
<feature type="signal peptide" evidence="3">
    <location>
        <begin position="1"/>
        <end position="26"/>
    </location>
</feature>
<evidence type="ECO:0000313" key="6">
    <source>
        <dbReference type="Proteomes" id="UP000396862"/>
    </source>
</evidence>
<dbReference type="PANTHER" id="PTHR10357:SF210">
    <property type="entry name" value="MALTODEXTRIN GLUCOSIDASE"/>
    <property type="match status" value="1"/>
</dbReference>
<organism evidence="5 6">
    <name type="scientific">Prolixibacter denitrificans</name>
    <dbReference type="NCBI Taxonomy" id="1541063"/>
    <lineage>
        <taxon>Bacteria</taxon>
        <taxon>Pseudomonadati</taxon>
        <taxon>Bacteroidota</taxon>
        <taxon>Bacteroidia</taxon>
        <taxon>Marinilabiliales</taxon>
        <taxon>Prolixibacteraceae</taxon>
        <taxon>Prolixibacter</taxon>
    </lineage>
</organism>
<dbReference type="SUPFAM" id="SSF81296">
    <property type="entry name" value="E set domains"/>
    <property type="match status" value="1"/>
</dbReference>
<comment type="caution">
    <text evidence="5">The sequence shown here is derived from an EMBL/GenBank/DDBJ whole genome shotgun (WGS) entry which is preliminary data.</text>
</comment>
<evidence type="ECO:0000256" key="1">
    <source>
        <dbReference type="ARBA" id="ARBA00022801"/>
    </source>
</evidence>
<accession>A0ABQ0ZGU7</accession>
<dbReference type="Gene3D" id="2.60.40.10">
    <property type="entry name" value="Immunoglobulins"/>
    <property type="match status" value="1"/>
</dbReference>
<dbReference type="GO" id="GO:0016787">
    <property type="term" value="F:hydrolase activity"/>
    <property type="evidence" value="ECO:0007669"/>
    <property type="project" value="UniProtKB-KW"/>
</dbReference>
<dbReference type="EMBL" id="BLAU01000001">
    <property type="protein sequence ID" value="GET20604.1"/>
    <property type="molecule type" value="Genomic_DNA"/>
</dbReference>
<dbReference type="Pfam" id="PF09087">
    <property type="entry name" value="Cyc-maltodext_N"/>
    <property type="match status" value="1"/>
</dbReference>
<keyword evidence="6" id="KW-1185">Reference proteome</keyword>
<dbReference type="InterPro" id="IPR006047">
    <property type="entry name" value="GH13_cat_dom"/>
</dbReference>
<dbReference type="InterPro" id="IPR015171">
    <property type="entry name" value="Cyc-maltodext_N"/>
</dbReference>
<dbReference type="Proteomes" id="UP000396862">
    <property type="component" value="Unassembled WGS sequence"/>
</dbReference>
<dbReference type="CDD" id="cd11340">
    <property type="entry name" value="AmyAc_bac_CMD_like_3"/>
    <property type="match status" value="1"/>
</dbReference>